<feature type="compositionally biased region" description="Basic residues" evidence="1">
    <location>
        <begin position="28"/>
        <end position="43"/>
    </location>
</feature>
<sequence length="43" mass="5200">MVKSKPKREKREETTAEFVKRLNDNKKSSKRNGLKRRTGHHHR</sequence>
<feature type="compositionally biased region" description="Basic and acidic residues" evidence="1">
    <location>
        <begin position="9"/>
        <end position="27"/>
    </location>
</feature>
<dbReference type="EMBL" id="UINC01030827">
    <property type="protein sequence ID" value="SVB15846.1"/>
    <property type="molecule type" value="Genomic_DNA"/>
</dbReference>
<reference evidence="2" key="1">
    <citation type="submission" date="2018-05" db="EMBL/GenBank/DDBJ databases">
        <authorList>
            <person name="Lanie J.A."/>
            <person name="Ng W.-L."/>
            <person name="Kazmierczak K.M."/>
            <person name="Andrzejewski T.M."/>
            <person name="Davidsen T.M."/>
            <person name="Wayne K.J."/>
            <person name="Tettelin H."/>
            <person name="Glass J.I."/>
            <person name="Rusch D."/>
            <person name="Podicherti R."/>
            <person name="Tsui H.-C.T."/>
            <person name="Winkler M.E."/>
        </authorList>
    </citation>
    <scope>NUCLEOTIDE SEQUENCE</scope>
</reference>
<organism evidence="2">
    <name type="scientific">marine metagenome</name>
    <dbReference type="NCBI Taxonomy" id="408172"/>
    <lineage>
        <taxon>unclassified sequences</taxon>
        <taxon>metagenomes</taxon>
        <taxon>ecological metagenomes</taxon>
    </lineage>
</organism>
<name>A0A382BPT6_9ZZZZ</name>
<protein>
    <submittedName>
        <fullName evidence="2">Uncharacterized protein</fullName>
    </submittedName>
</protein>
<evidence type="ECO:0000256" key="1">
    <source>
        <dbReference type="SAM" id="MobiDB-lite"/>
    </source>
</evidence>
<evidence type="ECO:0000313" key="2">
    <source>
        <dbReference type="EMBL" id="SVB15846.1"/>
    </source>
</evidence>
<proteinExistence type="predicted"/>
<feature type="region of interest" description="Disordered" evidence="1">
    <location>
        <begin position="1"/>
        <end position="43"/>
    </location>
</feature>
<accession>A0A382BPT6</accession>
<dbReference type="AlphaFoldDB" id="A0A382BPT6"/>
<gene>
    <name evidence="2" type="ORF">METZ01_LOCUS168700</name>
</gene>